<name>A0A0F9F9K5_9ZZZZ</name>
<feature type="non-terminal residue" evidence="1">
    <location>
        <position position="1"/>
    </location>
</feature>
<reference evidence="1" key="1">
    <citation type="journal article" date="2015" name="Nature">
        <title>Complex archaea that bridge the gap between prokaryotes and eukaryotes.</title>
        <authorList>
            <person name="Spang A."/>
            <person name="Saw J.H."/>
            <person name="Jorgensen S.L."/>
            <person name="Zaremba-Niedzwiedzka K."/>
            <person name="Martijn J."/>
            <person name="Lind A.E."/>
            <person name="van Eijk R."/>
            <person name="Schleper C."/>
            <person name="Guy L."/>
            <person name="Ettema T.J."/>
        </authorList>
    </citation>
    <scope>NUCLEOTIDE SEQUENCE</scope>
</reference>
<sequence>ISIGNLATAKTVELPMMKMFQSYQQVWKDTYIDIFDVIFDHNKVASDKSYVDMDFPPIAPADVAQVATALTQILQVMPELGFSDDVKQIALMTLGVNDPAEVLELLTQEAKTNPDLRLTKAIKIFREAIKTNGQKEQ</sequence>
<dbReference type="AlphaFoldDB" id="A0A0F9F9K5"/>
<accession>A0A0F9F9K5</accession>
<comment type="caution">
    <text evidence="1">The sequence shown here is derived from an EMBL/GenBank/DDBJ whole genome shotgun (WGS) entry which is preliminary data.</text>
</comment>
<gene>
    <name evidence="1" type="ORF">LCGC14_2057480</name>
</gene>
<protein>
    <submittedName>
        <fullName evidence="1">Uncharacterized protein</fullName>
    </submittedName>
</protein>
<dbReference type="EMBL" id="LAZR01024423">
    <property type="protein sequence ID" value="KKL75176.1"/>
    <property type="molecule type" value="Genomic_DNA"/>
</dbReference>
<evidence type="ECO:0000313" key="1">
    <source>
        <dbReference type="EMBL" id="KKL75176.1"/>
    </source>
</evidence>
<proteinExistence type="predicted"/>
<organism evidence="1">
    <name type="scientific">marine sediment metagenome</name>
    <dbReference type="NCBI Taxonomy" id="412755"/>
    <lineage>
        <taxon>unclassified sequences</taxon>
        <taxon>metagenomes</taxon>
        <taxon>ecological metagenomes</taxon>
    </lineage>
</organism>